<keyword evidence="4" id="KW-1185">Reference proteome</keyword>
<gene>
    <name evidence="3" type="ORF">FDP41_005542</name>
    <name evidence="2" type="ORF">FDP41_006064</name>
</gene>
<dbReference type="VEuPathDB" id="AmoebaDB:NF0130930"/>
<sequence>MLKTTTTDNKLNDVLDRLLVGTSVILMGGFVCLLVSLISSSEPVLSIFIQSLMSSLMTHLKYYVAINIPYLIFEILSNLCISGWFKKTEKFFLHLNPLILYSFVISFICSIGVIPMRMLLKF</sequence>
<evidence type="ECO:0000313" key="3">
    <source>
        <dbReference type="EMBL" id="KAF0975548.1"/>
    </source>
</evidence>
<dbReference type="EMBL" id="VFQX01000044">
    <property type="protein sequence ID" value="KAF0975548.1"/>
    <property type="molecule type" value="Genomic_DNA"/>
</dbReference>
<protein>
    <submittedName>
        <fullName evidence="3">Uncharacterized protein</fullName>
    </submittedName>
</protein>
<keyword evidence="1" id="KW-0812">Transmembrane</keyword>
<feature type="transmembrane region" description="Helical" evidence="1">
    <location>
        <begin position="18"/>
        <end position="39"/>
    </location>
</feature>
<dbReference type="GeneID" id="68112760"/>
<dbReference type="EMBL" id="VFQX01000050">
    <property type="protein sequence ID" value="KAF0974897.1"/>
    <property type="molecule type" value="Genomic_DNA"/>
</dbReference>
<feature type="transmembrane region" description="Helical" evidence="1">
    <location>
        <begin position="60"/>
        <end position="85"/>
    </location>
</feature>
<feature type="transmembrane region" description="Helical" evidence="1">
    <location>
        <begin position="91"/>
        <end position="114"/>
    </location>
</feature>
<dbReference type="VEuPathDB" id="AmoebaDB:FDP41_005542"/>
<evidence type="ECO:0000313" key="2">
    <source>
        <dbReference type="EMBL" id="KAF0974897.1"/>
    </source>
</evidence>
<dbReference type="VEuPathDB" id="AmoebaDB:FDP41_006064"/>
<evidence type="ECO:0000256" key="1">
    <source>
        <dbReference type="SAM" id="Phobius"/>
    </source>
</evidence>
<reference evidence="3 4" key="1">
    <citation type="journal article" date="2019" name="Sci. Rep.">
        <title>Nanopore sequencing improves the draft genome of the human pathogenic amoeba Naegleria fowleri.</title>
        <authorList>
            <person name="Liechti N."/>
            <person name="Schurch N."/>
            <person name="Bruggmann R."/>
            <person name="Wittwer M."/>
        </authorList>
    </citation>
    <scope>NUCLEOTIDE SEQUENCE [LARGE SCALE GENOMIC DNA]</scope>
    <source>
        <strain evidence="3 4">ATCC 30894</strain>
    </source>
</reference>
<comment type="caution">
    <text evidence="3">The sequence shown here is derived from an EMBL/GenBank/DDBJ whole genome shotgun (WGS) entry which is preliminary data.</text>
</comment>
<evidence type="ECO:0000313" key="4">
    <source>
        <dbReference type="Proteomes" id="UP000444721"/>
    </source>
</evidence>
<dbReference type="AlphaFoldDB" id="A0A6A5BN20"/>
<dbReference type="RefSeq" id="XP_044560261.1">
    <property type="nucleotide sequence ID" value="XM_044709078.1"/>
</dbReference>
<dbReference type="Proteomes" id="UP000444721">
    <property type="component" value="Unassembled WGS sequence"/>
</dbReference>
<keyword evidence="1" id="KW-1133">Transmembrane helix</keyword>
<organism evidence="3 4">
    <name type="scientific">Naegleria fowleri</name>
    <name type="common">Brain eating amoeba</name>
    <dbReference type="NCBI Taxonomy" id="5763"/>
    <lineage>
        <taxon>Eukaryota</taxon>
        <taxon>Discoba</taxon>
        <taxon>Heterolobosea</taxon>
        <taxon>Tetramitia</taxon>
        <taxon>Eutetramitia</taxon>
        <taxon>Vahlkampfiidae</taxon>
        <taxon>Naegleria</taxon>
    </lineage>
</organism>
<accession>A0A6A5BN20</accession>
<proteinExistence type="predicted"/>
<keyword evidence="1" id="KW-0472">Membrane</keyword>
<name>A0A6A5BN20_NAEFO</name>